<dbReference type="AlphaFoldDB" id="A0A3M8AMF1"/>
<organism evidence="1 2">
    <name type="scientific">Agromyces tardus</name>
    <dbReference type="NCBI Taxonomy" id="2583849"/>
    <lineage>
        <taxon>Bacteria</taxon>
        <taxon>Bacillati</taxon>
        <taxon>Actinomycetota</taxon>
        <taxon>Actinomycetes</taxon>
        <taxon>Micrococcales</taxon>
        <taxon>Microbacteriaceae</taxon>
        <taxon>Agromyces</taxon>
    </lineage>
</organism>
<comment type="caution">
    <text evidence="1">The sequence shown here is derived from an EMBL/GenBank/DDBJ whole genome shotgun (WGS) entry which is preliminary data.</text>
</comment>
<keyword evidence="2" id="KW-1185">Reference proteome</keyword>
<proteinExistence type="predicted"/>
<evidence type="ECO:0000313" key="1">
    <source>
        <dbReference type="EMBL" id="RNB52376.1"/>
    </source>
</evidence>
<sequence>MEFSWPEGGRTFSFDLGGLFKYDEFDGQTFYAESKMYSDSSNLPGHYEEFLAKCYVAYLDRAMFCDHFMWISWSPHTASRWSTHTSEETVRAAVIAQRKRIFGDLDEATAEGLVDDAVVSEVASRLWLIILSERQEQLVITPGHRGLIEAYEAEKASS</sequence>
<dbReference type="EMBL" id="RHHB01000001">
    <property type="protein sequence ID" value="RNB52376.1"/>
    <property type="molecule type" value="Genomic_DNA"/>
</dbReference>
<reference evidence="1 2" key="1">
    <citation type="submission" date="2018-10" db="EMBL/GenBank/DDBJ databases">
        <title>Isolation, diversity and antibacterial activity of antinobacteria from the wheat rhizosphere soil.</title>
        <authorList>
            <person name="Sun T."/>
        </authorList>
    </citation>
    <scope>NUCLEOTIDE SEQUENCE [LARGE SCALE GENOMIC DNA]</scope>
    <source>
        <strain evidence="1 2">SJ-23</strain>
    </source>
</reference>
<gene>
    <name evidence="1" type="ORF">EDM22_01335</name>
</gene>
<dbReference type="Proteomes" id="UP000275048">
    <property type="component" value="Unassembled WGS sequence"/>
</dbReference>
<protein>
    <submittedName>
        <fullName evidence="1">Uncharacterized protein</fullName>
    </submittedName>
</protein>
<accession>A0A3M8AMF1</accession>
<evidence type="ECO:0000313" key="2">
    <source>
        <dbReference type="Proteomes" id="UP000275048"/>
    </source>
</evidence>
<name>A0A3M8AMF1_9MICO</name>